<evidence type="ECO:0000259" key="1">
    <source>
        <dbReference type="Pfam" id="PF09348"/>
    </source>
</evidence>
<name>A0A5S9IKF7_UABAM</name>
<dbReference type="PANTHER" id="PTHR34202">
    <property type="entry name" value="UPF0548 PROTEIN"/>
    <property type="match status" value="1"/>
</dbReference>
<dbReference type="InterPro" id="IPR018960">
    <property type="entry name" value="DUF1990"/>
</dbReference>
<evidence type="ECO:0000313" key="2">
    <source>
        <dbReference type="EMBL" id="BBM82700.1"/>
    </source>
</evidence>
<feature type="domain" description="DUF1990" evidence="1">
    <location>
        <begin position="25"/>
        <end position="186"/>
    </location>
</feature>
<dbReference type="KEGG" id="uam:UABAM_01043"/>
<dbReference type="PIRSF" id="PIRSF010260">
    <property type="entry name" value="UCP010260"/>
    <property type="match status" value="1"/>
</dbReference>
<evidence type="ECO:0000313" key="3">
    <source>
        <dbReference type="Proteomes" id="UP000326354"/>
    </source>
</evidence>
<accession>A0A5S9IKF7</accession>
<protein>
    <submittedName>
        <fullName evidence="2">DUF1990 domain-containing protein</fullName>
    </submittedName>
</protein>
<dbReference type="OrthoDB" id="120660at2"/>
<organism evidence="2 3">
    <name type="scientific">Uabimicrobium amorphum</name>
    <dbReference type="NCBI Taxonomy" id="2596890"/>
    <lineage>
        <taxon>Bacteria</taxon>
        <taxon>Pseudomonadati</taxon>
        <taxon>Planctomycetota</taxon>
        <taxon>Candidatus Uabimicrobiia</taxon>
        <taxon>Candidatus Uabimicrobiales</taxon>
        <taxon>Candidatus Uabimicrobiaceae</taxon>
        <taxon>Candidatus Uabimicrobium</taxon>
    </lineage>
</organism>
<dbReference type="Pfam" id="PF09348">
    <property type="entry name" value="DUF1990"/>
    <property type="match status" value="1"/>
</dbReference>
<proteinExistence type="predicted"/>
<dbReference type="InterPro" id="IPR014457">
    <property type="entry name" value="UCP010260"/>
</dbReference>
<gene>
    <name evidence="2" type="ORF">UABAM_01043</name>
</gene>
<sequence>MLHILRPSAKKMPKLIEEWRSKPLTYTEIGCTRFEQVPPGYNKDKHRILLGKGESTFDKAKCAIQNWKMYDLGWMDVHRPVAPIQEGEVSVTFIKLFGIWFSAIPCRIVYTIDETNNNKSLFGFGFGTVQDHPEIGEEKFLIEWDHNSDSVYYEVCAISRSGHFLTKCGYPVMRCLQKRFFRDTLQSILRNSKVD</sequence>
<dbReference type="EMBL" id="AP019860">
    <property type="protein sequence ID" value="BBM82700.1"/>
    <property type="molecule type" value="Genomic_DNA"/>
</dbReference>
<dbReference type="RefSeq" id="WP_151966936.1">
    <property type="nucleotide sequence ID" value="NZ_AP019860.1"/>
</dbReference>
<dbReference type="Proteomes" id="UP000326354">
    <property type="component" value="Chromosome"/>
</dbReference>
<reference evidence="2 3" key="1">
    <citation type="submission" date="2019-08" db="EMBL/GenBank/DDBJ databases">
        <title>Complete genome sequence of Candidatus Uab amorphum.</title>
        <authorList>
            <person name="Shiratori T."/>
            <person name="Suzuki S."/>
            <person name="Kakizawa Y."/>
            <person name="Ishida K."/>
        </authorList>
    </citation>
    <scope>NUCLEOTIDE SEQUENCE [LARGE SCALE GENOMIC DNA]</scope>
    <source>
        <strain evidence="2 3">SRT547</strain>
    </source>
</reference>
<dbReference type="PANTHER" id="PTHR34202:SF1">
    <property type="entry name" value="UPF0548 PROTEIN"/>
    <property type="match status" value="1"/>
</dbReference>
<dbReference type="AlphaFoldDB" id="A0A5S9IKF7"/>
<keyword evidence="3" id="KW-1185">Reference proteome</keyword>